<proteinExistence type="inferred from homology"/>
<accession>A0A9P5E0S2</accession>
<dbReference type="Gene3D" id="3.40.50.720">
    <property type="entry name" value="NAD(P)-binding Rossmann-like Domain"/>
    <property type="match status" value="1"/>
</dbReference>
<dbReference type="Proteomes" id="UP000730481">
    <property type="component" value="Unassembled WGS sequence"/>
</dbReference>
<organism evidence="3 4">
    <name type="scientific">Fusarium beomiforme</name>
    <dbReference type="NCBI Taxonomy" id="44412"/>
    <lineage>
        <taxon>Eukaryota</taxon>
        <taxon>Fungi</taxon>
        <taxon>Dikarya</taxon>
        <taxon>Ascomycota</taxon>
        <taxon>Pezizomycotina</taxon>
        <taxon>Sordariomycetes</taxon>
        <taxon>Hypocreomycetidae</taxon>
        <taxon>Hypocreales</taxon>
        <taxon>Nectriaceae</taxon>
        <taxon>Fusarium</taxon>
        <taxon>Fusarium burgessii species complex</taxon>
    </lineage>
</organism>
<dbReference type="CDD" id="cd05233">
    <property type="entry name" value="SDR_c"/>
    <property type="match status" value="1"/>
</dbReference>
<protein>
    <submittedName>
        <fullName evidence="3">Peroxisomal short-chain alcohol dehydrogenase</fullName>
    </submittedName>
</protein>
<evidence type="ECO:0000313" key="4">
    <source>
        <dbReference type="Proteomes" id="UP000730481"/>
    </source>
</evidence>
<dbReference type="OrthoDB" id="1933717at2759"/>
<dbReference type="PANTHER" id="PTHR42901:SF1">
    <property type="entry name" value="ALCOHOL DEHYDROGENASE"/>
    <property type="match status" value="1"/>
</dbReference>
<dbReference type="AlphaFoldDB" id="A0A9P5E0S2"/>
<comment type="similarity">
    <text evidence="1">Belongs to the short-chain dehydrogenases/reductases (SDR) family.</text>
</comment>
<dbReference type="Pfam" id="PF00106">
    <property type="entry name" value="adh_short"/>
    <property type="match status" value="1"/>
</dbReference>
<dbReference type="InterPro" id="IPR002347">
    <property type="entry name" value="SDR_fam"/>
</dbReference>
<name>A0A9P5E0S2_9HYPO</name>
<evidence type="ECO:0000313" key="3">
    <source>
        <dbReference type="EMBL" id="KAF4342445.1"/>
    </source>
</evidence>
<gene>
    <name evidence="3" type="ORF">FBEOM_3594</name>
</gene>
<dbReference type="SUPFAM" id="SSF51735">
    <property type="entry name" value="NAD(P)-binding Rossmann-fold domains"/>
    <property type="match status" value="1"/>
</dbReference>
<dbReference type="GO" id="GO:0016491">
    <property type="term" value="F:oxidoreductase activity"/>
    <property type="evidence" value="ECO:0007669"/>
    <property type="project" value="UniProtKB-KW"/>
</dbReference>
<sequence>MSLPTLNQYHKKPYQAIDPSLPALQQAGRTVIVTGGNSGIGYAIARSFVKANAARVIILGRRKEVVASAATKLQEEGHQFGSGTEVQGRTCDISDLKSTAELWNSLETEGIYVDVLVLSAASYGATEKILDGGLSKVWGDFESNVRSTLDITERFYKQKTADPRRTKFLVNISTCAAYMWSTMGPDRPTYGLTKNASTLLLQQIAKDTNPTDMQIVSFHPGGVLTDSARRVGGDSIKGLVFDDENLPGQFSVWAASPEARFLHGRFVWANWDVDELKSGPVREQIDTDEHFLKVGVEGLSEKMGGMIMT</sequence>
<dbReference type="InterPro" id="IPR036291">
    <property type="entry name" value="NAD(P)-bd_dom_sf"/>
</dbReference>
<dbReference type="PRINTS" id="PR00081">
    <property type="entry name" value="GDHRDH"/>
</dbReference>
<keyword evidence="4" id="KW-1185">Reference proteome</keyword>
<comment type="caution">
    <text evidence="3">The sequence shown here is derived from an EMBL/GenBank/DDBJ whole genome shotgun (WGS) entry which is preliminary data.</text>
</comment>
<reference evidence="3" key="1">
    <citation type="journal article" date="2017" name="Mycologia">
        <title>Fusarium algeriense, sp. nov., a novel toxigenic crown rot pathogen of durum wheat from Algeria is nested in the Fusarium burgessii species complex.</title>
        <authorList>
            <person name="Laraba I."/>
            <person name="Keddad A."/>
            <person name="Boureghda H."/>
            <person name="Abdallah N."/>
            <person name="Vaughan M.M."/>
            <person name="Proctor R.H."/>
            <person name="Busman M."/>
            <person name="O'Donnell K."/>
        </authorList>
    </citation>
    <scope>NUCLEOTIDE SEQUENCE</scope>
    <source>
        <strain evidence="3">NRRL 25174</strain>
    </source>
</reference>
<evidence type="ECO:0000256" key="1">
    <source>
        <dbReference type="ARBA" id="ARBA00006484"/>
    </source>
</evidence>
<dbReference type="PANTHER" id="PTHR42901">
    <property type="entry name" value="ALCOHOL DEHYDROGENASE"/>
    <property type="match status" value="1"/>
</dbReference>
<dbReference type="EMBL" id="PVQB02000140">
    <property type="protein sequence ID" value="KAF4342445.1"/>
    <property type="molecule type" value="Genomic_DNA"/>
</dbReference>
<reference evidence="3" key="2">
    <citation type="submission" date="2020-02" db="EMBL/GenBank/DDBJ databases">
        <title>Identification and distribution of gene clusters putatively required for synthesis of sphingolipid metabolism inhibitors in phylogenetically diverse species of the filamentous fungus Fusarium.</title>
        <authorList>
            <person name="Kim H.-S."/>
            <person name="Busman M."/>
            <person name="Brown D.W."/>
            <person name="Divon H."/>
            <person name="Uhlig S."/>
            <person name="Proctor R.H."/>
        </authorList>
    </citation>
    <scope>NUCLEOTIDE SEQUENCE</scope>
    <source>
        <strain evidence="3">NRRL 25174</strain>
    </source>
</reference>
<evidence type="ECO:0000256" key="2">
    <source>
        <dbReference type="ARBA" id="ARBA00023002"/>
    </source>
</evidence>
<keyword evidence="2" id="KW-0560">Oxidoreductase</keyword>